<dbReference type="InterPro" id="IPR020084">
    <property type="entry name" value="NUDIX_hydrolase_CS"/>
</dbReference>
<dbReference type="RefSeq" id="WP_091530457.1">
    <property type="nucleotide sequence ID" value="NZ_LT629772.1"/>
</dbReference>
<dbReference type="PROSITE" id="PS51462">
    <property type="entry name" value="NUDIX"/>
    <property type="match status" value="1"/>
</dbReference>
<dbReference type="Gene3D" id="3.90.79.10">
    <property type="entry name" value="Nucleoside Triphosphate Pyrophosphohydrolase"/>
    <property type="match status" value="1"/>
</dbReference>
<evidence type="ECO:0000313" key="6">
    <source>
        <dbReference type="EMBL" id="SDT42581.1"/>
    </source>
</evidence>
<evidence type="ECO:0000256" key="4">
    <source>
        <dbReference type="RuleBase" id="RU003476"/>
    </source>
</evidence>
<evidence type="ECO:0000256" key="2">
    <source>
        <dbReference type="ARBA" id="ARBA00005582"/>
    </source>
</evidence>
<sequence>MSESSVVRAAGVAIFNDSAQLLLGRHQHDRRWATFGGRVEAGESAPNAAIREVREELGLELAGQIQELGVFGDSPIYTVNYPDWGPTTYEVTMFATILRGHVELVLDTEEIAEARWIDASDVARIELARDMQEIVPAACAWHSIHRRHAS</sequence>
<dbReference type="EMBL" id="LT629772">
    <property type="protein sequence ID" value="SDT42581.1"/>
    <property type="molecule type" value="Genomic_DNA"/>
</dbReference>
<dbReference type="Pfam" id="PF00293">
    <property type="entry name" value="NUDIX"/>
    <property type="match status" value="1"/>
</dbReference>
<dbReference type="PANTHER" id="PTHR43046:SF14">
    <property type="entry name" value="MUTT_NUDIX FAMILY PROTEIN"/>
    <property type="match status" value="1"/>
</dbReference>
<keyword evidence="3 4" id="KW-0378">Hydrolase</keyword>
<dbReference type="InterPro" id="IPR020476">
    <property type="entry name" value="Nudix_hydrolase"/>
</dbReference>
<dbReference type="SUPFAM" id="SSF55811">
    <property type="entry name" value="Nudix"/>
    <property type="match status" value="1"/>
</dbReference>
<dbReference type="Proteomes" id="UP000199103">
    <property type="component" value="Chromosome I"/>
</dbReference>
<feature type="domain" description="Nudix hydrolase" evidence="5">
    <location>
        <begin position="5"/>
        <end position="139"/>
    </location>
</feature>
<evidence type="ECO:0000313" key="7">
    <source>
        <dbReference type="Proteomes" id="UP000199103"/>
    </source>
</evidence>
<reference evidence="6 7" key="1">
    <citation type="submission" date="2016-10" db="EMBL/GenBank/DDBJ databases">
        <authorList>
            <person name="de Groot N.N."/>
        </authorList>
    </citation>
    <scope>NUCLEOTIDE SEQUENCE [LARGE SCALE GENOMIC DNA]</scope>
    <source>
        <strain evidence="6 7">DSM 21800</strain>
    </source>
</reference>
<proteinExistence type="inferred from homology"/>
<dbReference type="GO" id="GO:0016787">
    <property type="term" value="F:hydrolase activity"/>
    <property type="evidence" value="ECO:0007669"/>
    <property type="project" value="UniProtKB-KW"/>
</dbReference>
<accession>A0A1H2A9B4</accession>
<dbReference type="InterPro" id="IPR000086">
    <property type="entry name" value="NUDIX_hydrolase_dom"/>
</dbReference>
<dbReference type="STRING" id="630515.SAMN04489812_5767"/>
<comment type="cofactor">
    <cofactor evidence="1">
        <name>Mg(2+)</name>
        <dbReference type="ChEBI" id="CHEBI:18420"/>
    </cofactor>
</comment>
<keyword evidence="7" id="KW-1185">Reference proteome</keyword>
<dbReference type="PANTHER" id="PTHR43046">
    <property type="entry name" value="GDP-MANNOSE MANNOSYL HYDROLASE"/>
    <property type="match status" value="1"/>
</dbReference>
<evidence type="ECO:0000256" key="3">
    <source>
        <dbReference type="ARBA" id="ARBA00022801"/>
    </source>
</evidence>
<dbReference type="PRINTS" id="PR00502">
    <property type="entry name" value="NUDIXFAMILY"/>
</dbReference>
<gene>
    <name evidence="6" type="ORF">SAMN04489812_5767</name>
</gene>
<organism evidence="6 7">
    <name type="scientific">Microlunatus soli</name>
    <dbReference type="NCBI Taxonomy" id="630515"/>
    <lineage>
        <taxon>Bacteria</taxon>
        <taxon>Bacillati</taxon>
        <taxon>Actinomycetota</taxon>
        <taxon>Actinomycetes</taxon>
        <taxon>Propionibacteriales</taxon>
        <taxon>Propionibacteriaceae</taxon>
        <taxon>Microlunatus</taxon>
    </lineage>
</organism>
<evidence type="ECO:0000256" key="1">
    <source>
        <dbReference type="ARBA" id="ARBA00001946"/>
    </source>
</evidence>
<protein>
    <submittedName>
        <fullName evidence="6">NUDIX domain-containing protein</fullName>
    </submittedName>
</protein>
<comment type="similarity">
    <text evidence="2 4">Belongs to the Nudix hydrolase family.</text>
</comment>
<name>A0A1H2A9B4_9ACTN</name>
<dbReference type="PROSITE" id="PS00893">
    <property type="entry name" value="NUDIX_BOX"/>
    <property type="match status" value="1"/>
</dbReference>
<dbReference type="AlphaFoldDB" id="A0A1H2A9B4"/>
<dbReference type="InterPro" id="IPR015797">
    <property type="entry name" value="NUDIX_hydrolase-like_dom_sf"/>
</dbReference>
<dbReference type="OrthoDB" id="9804442at2"/>
<evidence type="ECO:0000259" key="5">
    <source>
        <dbReference type="PROSITE" id="PS51462"/>
    </source>
</evidence>